<feature type="domain" description="Glycine transporter" evidence="9">
    <location>
        <begin position="104"/>
        <end position="176"/>
    </location>
</feature>
<feature type="region of interest" description="Disordered" evidence="7">
    <location>
        <begin position="247"/>
        <end position="322"/>
    </location>
</feature>
<feature type="transmembrane region" description="Helical" evidence="8">
    <location>
        <begin position="101"/>
        <end position="122"/>
    </location>
</feature>
<evidence type="ECO:0000313" key="11">
    <source>
        <dbReference type="Proteomes" id="UP001501742"/>
    </source>
</evidence>
<evidence type="ECO:0000313" key="10">
    <source>
        <dbReference type="EMBL" id="GAA1494542.1"/>
    </source>
</evidence>
<evidence type="ECO:0000256" key="7">
    <source>
        <dbReference type="SAM" id="MobiDB-lite"/>
    </source>
</evidence>
<protein>
    <recommendedName>
        <fullName evidence="9">Glycine transporter domain-containing protein</fullName>
    </recommendedName>
</protein>
<organism evidence="10 11">
    <name type="scientific">Curtobacterium herbarum</name>
    <dbReference type="NCBI Taxonomy" id="150122"/>
    <lineage>
        <taxon>Bacteria</taxon>
        <taxon>Bacillati</taxon>
        <taxon>Actinomycetota</taxon>
        <taxon>Actinomycetes</taxon>
        <taxon>Micrococcales</taxon>
        <taxon>Microbacteriaceae</taxon>
        <taxon>Curtobacterium</taxon>
    </lineage>
</organism>
<feature type="compositionally biased region" description="Basic and acidic residues" evidence="7">
    <location>
        <begin position="265"/>
        <end position="288"/>
    </location>
</feature>
<feature type="compositionally biased region" description="Low complexity" evidence="7">
    <location>
        <begin position="292"/>
        <end position="301"/>
    </location>
</feature>
<dbReference type="PANTHER" id="PTHR30506">
    <property type="entry name" value="INNER MEMBRANE PROTEIN"/>
    <property type="match status" value="1"/>
</dbReference>
<proteinExistence type="inferred from homology"/>
<evidence type="ECO:0000256" key="8">
    <source>
        <dbReference type="SAM" id="Phobius"/>
    </source>
</evidence>
<feature type="transmembrane region" description="Helical" evidence="8">
    <location>
        <begin position="128"/>
        <end position="149"/>
    </location>
</feature>
<keyword evidence="5 8" id="KW-1133">Transmembrane helix</keyword>
<evidence type="ECO:0000256" key="2">
    <source>
        <dbReference type="ARBA" id="ARBA00008193"/>
    </source>
</evidence>
<evidence type="ECO:0000256" key="6">
    <source>
        <dbReference type="ARBA" id="ARBA00023136"/>
    </source>
</evidence>
<keyword evidence="6 8" id="KW-0472">Membrane</keyword>
<feature type="transmembrane region" description="Helical" evidence="8">
    <location>
        <begin position="42"/>
        <end position="64"/>
    </location>
</feature>
<feature type="transmembrane region" description="Helical" evidence="8">
    <location>
        <begin position="76"/>
        <end position="94"/>
    </location>
</feature>
<name>A0ABP4K6N1_9MICO</name>
<gene>
    <name evidence="10" type="ORF">GCM10009627_28880</name>
</gene>
<comment type="subcellular location">
    <subcellularLocation>
        <location evidence="1">Cell membrane</location>
        <topology evidence="1">Multi-pass membrane protein</topology>
    </subcellularLocation>
</comment>
<evidence type="ECO:0000256" key="5">
    <source>
        <dbReference type="ARBA" id="ARBA00022989"/>
    </source>
</evidence>
<keyword evidence="11" id="KW-1185">Reference proteome</keyword>
<dbReference type="Pfam" id="PF03458">
    <property type="entry name" value="Gly_transporter"/>
    <property type="match status" value="2"/>
</dbReference>
<evidence type="ECO:0000256" key="4">
    <source>
        <dbReference type="ARBA" id="ARBA00022692"/>
    </source>
</evidence>
<dbReference type="Proteomes" id="UP001501742">
    <property type="component" value="Unassembled WGS sequence"/>
</dbReference>
<feature type="domain" description="Glycine transporter" evidence="9">
    <location>
        <begin position="18"/>
        <end position="91"/>
    </location>
</feature>
<comment type="similarity">
    <text evidence="2">Belongs to the UPF0126 family.</text>
</comment>
<accession>A0ABP4K6N1</accession>
<feature type="transmembrane region" description="Helical" evidence="8">
    <location>
        <begin position="185"/>
        <end position="206"/>
    </location>
</feature>
<feature type="transmembrane region" description="Helical" evidence="8">
    <location>
        <begin position="12"/>
        <end position="35"/>
    </location>
</feature>
<reference evidence="11" key="1">
    <citation type="journal article" date="2019" name="Int. J. Syst. Evol. Microbiol.">
        <title>The Global Catalogue of Microorganisms (GCM) 10K type strain sequencing project: providing services to taxonomists for standard genome sequencing and annotation.</title>
        <authorList>
            <consortium name="The Broad Institute Genomics Platform"/>
            <consortium name="The Broad Institute Genome Sequencing Center for Infectious Disease"/>
            <person name="Wu L."/>
            <person name="Ma J."/>
        </authorList>
    </citation>
    <scope>NUCLEOTIDE SEQUENCE [LARGE SCALE GENOMIC DNA]</scope>
    <source>
        <strain evidence="11">JCM 12140</strain>
    </source>
</reference>
<comment type="caution">
    <text evidence="10">The sequence shown here is derived from an EMBL/GenBank/DDBJ whole genome shotgun (WGS) entry which is preliminary data.</text>
</comment>
<dbReference type="InterPro" id="IPR005115">
    <property type="entry name" value="Gly_transporter"/>
</dbReference>
<keyword evidence="4 8" id="KW-0812">Transmembrane</keyword>
<feature type="transmembrane region" description="Helical" evidence="8">
    <location>
        <begin position="161"/>
        <end position="179"/>
    </location>
</feature>
<keyword evidence="3" id="KW-1003">Cell membrane</keyword>
<dbReference type="EMBL" id="BAAAJX010000016">
    <property type="protein sequence ID" value="GAA1494542.1"/>
    <property type="molecule type" value="Genomic_DNA"/>
</dbReference>
<feature type="compositionally biased region" description="Basic and acidic residues" evidence="7">
    <location>
        <begin position="309"/>
        <end position="322"/>
    </location>
</feature>
<sequence length="322" mass="32939">MVLMNLLTVDGLAAVTNVLDLAGVFASALLGGAVARSMDFDLFGFLVVGFVSGLGGGMLRDVLLQNGPPVALTDPLYVPVAVAGALVAFFVSFSERGWDRLFTFLDAAVIGFWAVVGVQRTFDAGLEWPAAIIMGTITAVGGGVGRDLLLRRVPAVFGGNALYASVAVAASVVMVGASALGSPTIGIIAAVVLSLLLRWGAVRWGWGLPNGRNWQPQSRLASLLGRGRGRGRTPRPVRPVGARVLRRPGQRAGAGGLHTGSIRIEGLRGEGRGDGGHGGDGHGGDGHGAEGYGAAANGVAGPRTGGLRPDPDAPHPAERHED</sequence>
<evidence type="ECO:0000256" key="3">
    <source>
        <dbReference type="ARBA" id="ARBA00022475"/>
    </source>
</evidence>
<evidence type="ECO:0000259" key="9">
    <source>
        <dbReference type="Pfam" id="PF03458"/>
    </source>
</evidence>
<evidence type="ECO:0000256" key="1">
    <source>
        <dbReference type="ARBA" id="ARBA00004651"/>
    </source>
</evidence>
<dbReference type="PANTHER" id="PTHR30506:SF3">
    <property type="entry name" value="UPF0126 INNER MEMBRANE PROTEIN YADS-RELATED"/>
    <property type="match status" value="1"/>
</dbReference>